<reference evidence="3" key="1">
    <citation type="submission" date="2017-02" db="UniProtKB">
        <authorList>
            <consortium name="WormBaseParasite"/>
        </authorList>
    </citation>
    <scope>IDENTIFICATION</scope>
</reference>
<proteinExistence type="predicted"/>
<dbReference type="WBParaSite" id="HPLM_0000017301-mRNA-1">
    <property type="protein sequence ID" value="HPLM_0000017301-mRNA-1"/>
    <property type="gene ID" value="HPLM_0000017301"/>
</dbReference>
<name>A0A0N4VSA6_HAEPC</name>
<dbReference type="EMBL" id="UZAF01000093">
    <property type="protein sequence ID" value="VDO04678.1"/>
    <property type="molecule type" value="Genomic_DNA"/>
</dbReference>
<organism evidence="3">
    <name type="scientific">Haemonchus placei</name>
    <name type="common">Barber's pole worm</name>
    <dbReference type="NCBI Taxonomy" id="6290"/>
    <lineage>
        <taxon>Eukaryota</taxon>
        <taxon>Metazoa</taxon>
        <taxon>Ecdysozoa</taxon>
        <taxon>Nematoda</taxon>
        <taxon>Chromadorea</taxon>
        <taxon>Rhabditida</taxon>
        <taxon>Rhabditina</taxon>
        <taxon>Rhabditomorpha</taxon>
        <taxon>Strongyloidea</taxon>
        <taxon>Trichostrongylidae</taxon>
        <taxon>Haemonchus</taxon>
    </lineage>
</organism>
<gene>
    <name evidence="1" type="ORF">HPLM_LOCUS174</name>
</gene>
<evidence type="ECO:0000313" key="1">
    <source>
        <dbReference type="EMBL" id="VDO04678.1"/>
    </source>
</evidence>
<protein>
    <submittedName>
        <fullName evidence="3">GPS domain-containing protein</fullName>
    </submittedName>
</protein>
<evidence type="ECO:0000313" key="3">
    <source>
        <dbReference type="WBParaSite" id="HPLM_0000017301-mRNA-1"/>
    </source>
</evidence>
<dbReference type="Proteomes" id="UP000268014">
    <property type="component" value="Unassembled WGS sequence"/>
</dbReference>
<sequence>MERIINTVLIQRICLRKKNRKLCWYRWVEWKIFKYRCAFQFSSTISVYFQIALFLDAVDAPVYLFRCSGKHDKQDSRMWEQEIKEITSIVDVSMENANQLLQAPDMHQICLDVPHRASECCLAAQNAVQACARIAEEHRLMLQVLYSITVAFFWRNLAFSLSILTFLWLGGTSEQYGLVCGLTEETSIATLAANGEGTCNLFSGVTAFTFETNVNLLITTHSISVHNCYFHKTLLRNGFLSILSVA</sequence>
<dbReference type="OrthoDB" id="447953at2759"/>
<reference evidence="1 2" key="2">
    <citation type="submission" date="2018-11" db="EMBL/GenBank/DDBJ databases">
        <authorList>
            <consortium name="Pathogen Informatics"/>
        </authorList>
    </citation>
    <scope>NUCLEOTIDE SEQUENCE [LARGE SCALE GENOMIC DNA]</scope>
    <source>
        <strain evidence="1 2">MHpl1</strain>
    </source>
</reference>
<accession>A0A0N4VSA6</accession>
<keyword evidence="2" id="KW-1185">Reference proteome</keyword>
<dbReference type="AlphaFoldDB" id="A0A0N4VSA6"/>
<evidence type="ECO:0000313" key="2">
    <source>
        <dbReference type="Proteomes" id="UP000268014"/>
    </source>
</evidence>